<dbReference type="PROSITE" id="PS01244">
    <property type="entry name" value="ACONITASE_2"/>
    <property type="match status" value="1"/>
</dbReference>
<evidence type="ECO:0000256" key="3">
    <source>
        <dbReference type="ARBA" id="ARBA00007185"/>
    </source>
</evidence>
<comment type="catalytic activity">
    <reaction evidence="12">
        <text>citrate = D-threo-isocitrate</text>
        <dbReference type="Rhea" id="RHEA:10336"/>
        <dbReference type="ChEBI" id="CHEBI:15562"/>
        <dbReference type="ChEBI" id="CHEBI:16947"/>
        <dbReference type="EC" id="4.2.1.3"/>
    </reaction>
</comment>
<evidence type="ECO:0000256" key="2">
    <source>
        <dbReference type="ARBA" id="ARBA00004717"/>
    </source>
</evidence>
<dbReference type="InterPro" id="IPR018136">
    <property type="entry name" value="Aconitase_4Fe-4S_BS"/>
</dbReference>
<evidence type="ECO:0000256" key="11">
    <source>
        <dbReference type="ARBA" id="ARBA00023239"/>
    </source>
</evidence>
<dbReference type="Gene3D" id="3.40.1060.10">
    <property type="entry name" value="Aconitase, Domain 2"/>
    <property type="match status" value="1"/>
</dbReference>
<comment type="pathway">
    <text evidence="2">Carbohydrate metabolism; tricarboxylic acid cycle; isocitrate from oxaloacetate: step 2/2.</text>
</comment>
<gene>
    <name evidence="16" type="ORF">AYI70_g2481</name>
</gene>
<dbReference type="SUPFAM" id="SSF52016">
    <property type="entry name" value="LeuD/IlvD-like"/>
    <property type="match status" value="1"/>
</dbReference>
<dbReference type="PROSITE" id="PS00450">
    <property type="entry name" value="ACONITASE_1"/>
    <property type="match status" value="1"/>
</dbReference>
<dbReference type="OrthoDB" id="2224430at2759"/>
<comment type="caution">
    <text evidence="16">The sequence shown here is derived from an EMBL/GenBank/DDBJ whole genome shotgun (WGS) entry which is preliminary data.</text>
</comment>
<dbReference type="InterPro" id="IPR015932">
    <property type="entry name" value="Aconitase_dom2"/>
</dbReference>
<keyword evidence="11 13" id="KW-0456">Lyase</keyword>
<organism evidence="16 17">
    <name type="scientific">Smittium culicis</name>
    <dbReference type="NCBI Taxonomy" id="133412"/>
    <lineage>
        <taxon>Eukaryota</taxon>
        <taxon>Fungi</taxon>
        <taxon>Fungi incertae sedis</taxon>
        <taxon>Zoopagomycota</taxon>
        <taxon>Kickxellomycotina</taxon>
        <taxon>Harpellomycetes</taxon>
        <taxon>Harpellales</taxon>
        <taxon>Legeriomycetaceae</taxon>
        <taxon>Smittium</taxon>
    </lineage>
</organism>
<comment type="similarity">
    <text evidence="3 13">Belongs to the aconitase/IPM isomerase family.</text>
</comment>
<dbReference type="Proteomes" id="UP000187283">
    <property type="component" value="Unassembled WGS sequence"/>
</dbReference>
<reference evidence="16 17" key="1">
    <citation type="submission" date="2017-01" db="EMBL/GenBank/DDBJ databases">
        <authorList>
            <person name="Mah S.A."/>
            <person name="Swanson W.J."/>
            <person name="Moy G.W."/>
            <person name="Vacquier V.D."/>
        </authorList>
    </citation>
    <scope>NUCLEOTIDE SEQUENCE [LARGE SCALE GENOMIC DNA]</scope>
    <source>
        <strain evidence="16 17">GSMNP</strain>
    </source>
</reference>
<proteinExistence type="inferred from homology"/>
<dbReference type="Pfam" id="PF00694">
    <property type="entry name" value="Aconitase_C"/>
    <property type="match status" value="1"/>
</dbReference>
<dbReference type="InterPro" id="IPR000573">
    <property type="entry name" value="AconitaseA/IPMdHydase_ssu_swvl"/>
</dbReference>
<dbReference type="GO" id="GO:0003994">
    <property type="term" value="F:aconitate hydratase activity"/>
    <property type="evidence" value="ECO:0007669"/>
    <property type="project" value="UniProtKB-EC"/>
</dbReference>
<keyword evidence="5" id="KW-0816">Tricarboxylic acid cycle</keyword>
<keyword evidence="8 13" id="KW-0408">Iron</keyword>
<comment type="subcellular location">
    <subcellularLocation>
        <location evidence="1 13">Mitochondrion</location>
    </subcellularLocation>
</comment>
<evidence type="ECO:0000259" key="14">
    <source>
        <dbReference type="Pfam" id="PF00330"/>
    </source>
</evidence>
<dbReference type="InterPro" id="IPR015931">
    <property type="entry name" value="Acnase/IPM_dHydase_lsu_aba_1/3"/>
</dbReference>
<keyword evidence="9 13" id="KW-0411">Iron-sulfur</keyword>
<dbReference type="PANTHER" id="PTHR43160">
    <property type="entry name" value="ACONITATE HYDRATASE B"/>
    <property type="match status" value="1"/>
</dbReference>
<evidence type="ECO:0000259" key="15">
    <source>
        <dbReference type="Pfam" id="PF00694"/>
    </source>
</evidence>
<dbReference type="InterPro" id="IPR050926">
    <property type="entry name" value="Aconitase/IPM_isomerase"/>
</dbReference>
<evidence type="ECO:0000256" key="10">
    <source>
        <dbReference type="ARBA" id="ARBA00023128"/>
    </source>
</evidence>
<evidence type="ECO:0000256" key="8">
    <source>
        <dbReference type="ARBA" id="ARBA00023004"/>
    </source>
</evidence>
<evidence type="ECO:0000256" key="6">
    <source>
        <dbReference type="ARBA" id="ARBA00022723"/>
    </source>
</evidence>
<name>A0A1R1Y8R2_9FUNG</name>
<evidence type="ECO:0000256" key="7">
    <source>
        <dbReference type="ARBA" id="ARBA00022946"/>
    </source>
</evidence>
<keyword evidence="6 13" id="KW-0479">Metal-binding</keyword>
<evidence type="ECO:0000256" key="13">
    <source>
        <dbReference type="RuleBase" id="RU362107"/>
    </source>
</evidence>
<comment type="cofactor">
    <cofactor evidence="13">
        <name>[4Fe-4S] cluster</name>
        <dbReference type="ChEBI" id="CHEBI:49883"/>
    </cofactor>
    <text evidence="13">Binds 1 [4Fe-4S] cluster per subunit.</text>
</comment>
<evidence type="ECO:0000313" key="16">
    <source>
        <dbReference type="EMBL" id="OMJ23076.1"/>
    </source>
</evidence>
<keyword evidence="7 13" id="KW-0809">Transit peptide</keyword>
<keyword evidence="17" id="KW-1185">Reference proteome</keyword>
<dbReference type="InterPro" id="IPR001030">
    <property type="entry name" value="Acoase/IPM_deHydtase_lsu_aba"/>
</dbReference>
<dbReference type="EMBL" id="LSSN01000610">
    <property type="protein sequence ID" value="OMJ23076.1"/>
    <property type="molecule type" value="Genomic_DNA"/>
</dbReference>
<protein>
    <recommendedName>
        <fullName evidence="4 13">Aconitate hydratase, mitochondrial</fullName>
        <shortName evidence="13">Aconitase</shortName>
        <ecNumber evidence="13">4.2.1.-</ecNumber>
    </recommendedName>
</protein>
<keyword evidence="10 13" id="KW-0496">Mitochondrion</keyword>
<dbReference type="FunFam" id="3.30.499.10:FF:000004">
    <property type="entry name" value="Aconitate hydratase, mitochondrial"/>
    <property type="match status" value="1"/>
</dbReference>
<evidence type="ECO:0000256" key="1">
    <source>
        <dbReference type="ARBA" id="ARBA00004173"/>
    </source>
</evidence>
<dbReference type="FunFam" id="3.30.499.10:FF:000003">
    <property type="entry name" value="Aconitate hydratase, mitochondrial"/>
    <property type="match status" value="1"/>
</dbReference>
<evidence type="ECO:0000256" key="4">
    <source>
        <dbReference type="ARBA" id="ARBA00015940"/>
    </source>
</evidence>
<dbReference type="FunFam" id="3.40.1060.10:FF:000001">
    <property type="entry name" value="Aconitate hydratase, mitochondrial"/>
    <property type="match status" value="1"/>
</dbReference>
<sequence>MLSVNLLKRACQKSSISSALNNAQRAMSSVPQGVTMSRLENNKFINYNRIVDNLSIVNKRLNRPLTLSEKIVYGHLDDAANQDIVRGESYLKLRPDRVVCQDATAQMALLQFLSAGMPKVAAPSSVHCDHLILAKDGSEKDLKNAISTNKEVYDFLSSACAKYGLGFWKPGSGIIHQIVIENYAFPGALIIGTDSHTPNAGGLCSVAIGVGGADAVDVMAGLPWELKCPKTIGVKLTGKLNGWTSPKDVILEVAGILTVKGGTGAIIEYFGPGVDSISATGMGTICNMGAEIGATTSLFPFTESMSRYLESTSRSNIAAASKQMQHIFRADEGAQYDQVIEIDLSKLEPRINGPFTPDLMTPVSDLAKTSKANNWPDKISVGLIGSCTNSSYEDMTRAASLAKQAMDAGLKIKSGFTITPGSEQVRATTERDGVLETFRAAGGVVLANACGPCIGQWDRTDVPKGTPNTIVTSYNRNFTGRNDGNTQTNAFVASPEMVTAMVFGGSLSFNPMTDSIPTPSGGSFKFQPPVGQELPSKGFDLGEDTFQAPPENGANVSVIVDPKSQRLQLLEPFSKWSGKDYLDMPILIKVKGKCTTDHISMAGPWLKFRGHLDNISNNMLIGAINSENGKPNSVRNQITGEFDAVPATARYYKANNIPWVVIGDENYGEGSSREHAALEVRHLGGLVVLVKSFARIHETNLKKQGVIPITFANPSDYDLIQPTDKFSLTGLTTFTPGKQLTVTLTRQNGETVQFPVNHTFNENQLDWFKAGSALNAMAK</sequence>
<dbReference type="GO" id="GO:0005739">
    <property type="term" value="C:mitochondrion"/>
    <property type="evidence" value="ECO:0007669"/>
    <property type="project" value="UniProtKB-SubCell"/>
</dbReference>
<evidence type="ECO:0000256" key="12">
    <source>
        <dbReference type="ARBA" id="ARBA00023501"/>
    </source>
</evidence>
<dbReference type="NCBIfam" id="NF005558">
    <property type="entry name" value="PRK07229.1"/>
    <property type="match status" value="1"/>
</dbReference>
<dbReference type="PANTHER" id="PTHR43160:SF3">
    <property type="entry name" value="ACONITATE HYDRATASE, MITOCHONDRIAL"/>
    <property type="match status" value="1"/>
</dbReference>
<dbReference type="NCBIfam" id="TIGR01340">
    <property type="entry name" value="aconitase_mito"/>
    <property type="match status" value="1"/>
</dbReference>
<dbReference type="Pfam" id="PF00330">
    <property type="entry name" value="Aconitase"/>
    <property type="match status" value="1"/>
</dbReference>
<feature type="domain" description="Aconitase A/isopropylmalate dehydratase small subunit swivel" evidence="15">
    <location>
        <begin position="584"/>
        <end position="713"/>
    </location>
</feature>
<dbReference type="EC" id="4.2.1.-" evidence="13"/>
<evidence type="ECO:0000256" key="5">
    <source>
        <dbReference type="ARBA" id="ARBA00022532"/>
    </source>
</evidence>
<dbReference type="InterPro" id="IPR015928">
    <property type="entry name" value="Aconitase/3IPM_dehydase_swvl"/>
</dbReference>
<dbReference type="InterPro" id="IPR036008">
    <property type="entry name" value="Aconitase_4Fe-4S_dom"/>
</dbReference>
<dbReference type="GO" id="GO:0046872">
    <property type="term" value="F:metal ion binding"/>
    <property type="evidence" value="ECO:0007669"/>
    <property type="project" value="UniProtKB-UniRule"/>
</dbReference>
<dbReference type="PRINTS" id="PR00415">
    <property type="entry name" value="ACONITASE"/>
</dbReference>
<dbReference type="Gene3D" id="3.30.499.10">
    <property type="entry name" value="Aconitase, domain 3"/>
    <property type="match status" value="2"/>
</dbReference>
<dbReference type="STRING" id="133412.A0A1R1Y8R2"/>
<dbReference type="SUPFAM" id="SSF53732">
    <property type="entry name" value="Aconitase iron-sulfur domain"/>
    <property type="match status" value="1"/>
</dbReference>
<dbReference type="GO" id="GO:0005829">
    <property type="term" value="C:cytosol"/>
    <property type="evidence" value="ECO:0007669"/>
    <property type="project" value="TreeGrafter"/>
</dbReference>
<feature type="domain" description="Aconitase/3-isopropylmalate dehydratase large subunit alpha/beta/alpha" evidence="14">
    <location>
        <begin position="69"/>
        <end position="504"/>
    </location>
</feature>
<dbReference type="FunFam" id="3.20.19.10:FF:000002">
    <property type="entry name" value="Aconitate hydratase, mitochondrial"/>
    <property type="match status" value="1"/>
</dbReference>
<evidence type="ECO:0000256" key="9">
    <source>
        <dbReference type="ARBA" id="ARBA00023014"/>
    </source>
</evidence>
<dbReference type="Gene3D" id="3.20.19.10">
    <property type="entry name" value="Aconitase, domain 4"/>
    <property type="match status" value="1"/>
</dbReference>
<dbReference type="GO" id="GO:0051539">
    <property type="term" value="F:4 iron, 4 sulfur cluster binding"/>
    <property type="evidence" value="ECO:0007669"/>
    <property type="project" value="UniProtKB-UniRule"/>
</dbReference>
<dbReference type="AlphaFoldDB" id="A0A1R1Y8R2"/>
<evidence type="ECO:0000313" key="17">
    <source>
        <dbReference type="Proteomes" id="UP000187283"/>
    </source>
</evidence>
<dbReference type="InterPro" id="IPR006248">
    <property type="entry name" value="Aconitase_mito-like"/>
</dbReference>
<accession>A0A1R1Y8R2</accession>
<dbReference type="CDD" id="cd01584">
    <property type="entry name" value="AcnA_Mitochondrial"/>
    <property type="match status" value="1"/>
</dbReference>
<dbReference type="GO" id="GO:0006099">
    <property type="term" value="P:tricarboxylic acid cycle"/>
    <property type="evidence" value="ECO:0007669"/>
    <property type="project" value="UniProtKB-KW"/>
</dbReference>